<dbReference type="Gene3D" id="1.10.10.10">
    <property type="entry name" value="Winged helix-like DNA-binding domain superfamily/Winged helix DNA-binding domain"/>
    <property type="match status" value="1"/>
</dbReference>
<keyword evidence="3" id="KW-1185">Reference proteome</keyword>
<gene>
    <name evidence="2" type="ORF">GRI72_01065</name>
</gene>
<comment type="caution">
    <text evidence="2">The sequence shown here is derived from an EMBL/GenBank/DDBJ whole genome shotgun (WGS) entry which is preliminary data.</text>
</comment>
<protein>
    <recommendedName>
        <fullName evidence="1">HTH marR-type domain-containing protein</fullName>
    </recommendedName>
</protein>
<dbReference type="EMBL" id="WTYO01000001">
    <property type="protein sequence ID" value="MXO67421.1"/>
    <property type="molecule type" value="Genomic_DNA"/>
</dbReference>
<dbReference type="InterPro" id="IPR000835">
    <property type="entry name" value="HTH_MarR-typ"/>
</dbReference>
<reference evidence="2 3" key="1">
    <citation type="submission" date="2019-12" db="EMBL/GenBank/DDBJ databases">
        <title>Genomic-based taxomic classification of the family Erythrobacteraceae.</title>
        <authorList>
            <person name="Xu L."/>
        </authorList>
    </citation>
    <scope>NUCLEOTIDE SEQUENCE [LARGE SCALE GENOMIC DNA]</scope>
    <source>
        <strain evidence="2 3">H32</strain>
    </source>
</reference>
<sequence>MAEIDIKSTLRHDVSVSPTARRTLRSLSGAGREQPPIDGELLELARRIMKARSRIGDFVPHNLLKDWAWDILFELFVNGEEGGIVYVKHLMLSCNTTPTSAMRIIDRLDDANLLRREVDELDHRRVIVSLTPHGRKFILALLETIGERDEEESGHRGSLAPRPYRPRG</sequence>
<accession>A0ABW9URA9</accession>
<evidence type="ECO:0000313" key="3">
    <source>
        <dbReference type="Proteomes" id="UP000444401"/>
    </source>
</evidence>
<dbReference type="InterPro" id="IPR036390">
    <property type="entry name" value="WH_DNA-bd_sf"/>
</dbReference>
<dbReference type="InterPro" id="IPR036388">
    <property type="entry name" value="WH-like_DNA-bd_sf"/>
</dbReference>
<evidence type="ECO:0000259" key="1">
    <source>
        <dbReference type="Pfam" id="PF12802"/>
    </source>
</evidence>
<dbReference type="SUPFAM" id="SSF46785">
    <property type="entry name" value="Winged helix' DNA-binding domain"/>
    <property type="match status" value="1"/>
</dbReference>
<dbReference type="Proteomes" id="UP000444401">
    <property type="component" value="Unassembled WGS sequence"/>
</dbReference>
<organism evidence="2 3">
    <name type="scientific">Pelagerythrobacter marinus</name>
    <dbReference type="NCBI Taxonomy" id="538382"/>
    <lineage>
        <taxon>Bacteria</taxon>
        <taxon>Pseudomonadati</taxon>
        <taxon>Pseudomonadota</taxon>
        <taxon>Alphaproteobacteria</taxon>
        <taxon>Sphingomonadales</taxon>
        <taxon>Erythrobacteraceae</taxon>
        <taxon>Pelagerythrobacter</taxon>
    </lineage>
</organism>
<dbReference type="RefSeq" id="WP_160732080.1">
    <property type="nucleotide sequence ID" value="NZ_WTYO01000001.1"/>
</dbReference>
<dbReference type="Pfam" id="PF12802">
    <property type="entry name" value="MarR_2"/>
    <property type="match status" value="1"/>
</dbReference>
<feature type="domain" description="HTH marR-type" evidence="1">
    <location>
        <begin position="64"/>
        <end position="125"/>
    </location>
</feature>
<name>A0ABW9URA9_9SPHN</name>
<proteinExistence type="predicted"/>
<evidence type="ECO:0000313" key="2">
    <source>
        <dbReference type="EMBL" id="MXO67421.1"/>
    </source>
</evidence>